<comment type="caution">
    <text evidence="6">The sequence shown here is derived from an EMBL/GenBank/DDBJ whole genome shotgun (WGS) entry which is preliminary data.</text>
</comment>
<dbReference type="SMART" id="SM00219">
    <property type="entry name" value="TyrKc"/>
    <property type="match status" value="1"/>
</dbReference>
<feature type="repeat" description="PPR" evidence="3">
    <location>
        <begin position="296"/>
        <end position="330"/>
    </location>
</feature>
<dbReference type="Pfam" id="PF01535">
    <property type="entry name" value="PPR"/>
    <property type="match status" value="2"/>
</dbReference>
<keyword evidence="7" id="KW-1185">Reference proteome</keyword>
<accession>A0ABQ8BLV8</accession>
<evidence type="ECO:0000256" key="3">
    <source>
        <dbReference type="PROSITE-ProRule" id="PRU00708"/>
    </source>
</evidence>
<dbReference type="SUPFAM" id="SSF56112">
    <property type="entry name" value="Protein kinase-like (PK-like)"/>
    <property type="match status" value="1"/>
</dbReference>
<evidence type="ECO:0000256" key="2">
    <source>
        <dbReference type="ARBA" id="ARBA00022737"/>
    </source>
</evidence>
<feature type="repeat" description="PPR" evidence="3">
    <location>
        <begin position="513"/>
        <end position="547"/>
    </location>
</feature>
<feature type="repeat" description="PPR" evidence="3">
    <location>
        <begin position="912"/>
        <end position="946"/>
    </location>
</feature>
<keyword evidence="4" id="KW-0067">ATP-binding</keyword>
<feature type="repeat" description="PPR" evidence="3">
    <location>
        <begin position="633"/>
        <end position="667"/>
    </location>
</feature>
<keyword evidence="4" id="KW-0547">Nucleotide-binding</keyword>
<feature type="domain" description="Protein kinase" evidence="5">
    <location>
        <begin position="1120"/>
        <end position="1402"/>
    </location>
</feature>
<gene>
    <name evidence="6" type="ORF">HID58_037621</name>
</gene>
<dbReference type="InterPro" id="IPR011990">
    <property type="entry name" value="TPR-like_helical_dom_sf"/>
</dbReference>
<feature type="repeat" description="PPR" evidence="3">
    <location>
        <begin position="583"/>
        <end position="617"/>
    </location>
</feature>
<dbReference type="InterPro" id="IPR017441">
    <property type="entry name" value="Protein_kinase_ATP_BS"/>
</dbReference>
<feature type="repeat" description="PPR" evidence="3">
    <location>
        <begin position="548"/>
        <end position="582"/>
    </location>
</feature>
<evidence type="ECO:0000313" key="6">
    <source>
        <dbReference type="EMBL" id="KAH0905794.1"/>
    </source>
</evidence>
<organism evidence="6 7">
    <name type="scientific">Brassica napus</name>
    <name type="common">Rape</name>
    <dbReference type="NCBI Taxonomy" id="3708"/>
    <lineage>
        <taxon>Eukaryota</taxon>
        <taxon>Viridiplantae</taxon>
        <taxon>Streptophyta</taxon>
        <taxon>Embryophyta</taxon>
        <taxon>Tracheophyta</taxon>
        <taxon>Spermatophyta</taxon>
        <taxon>Magnoliopsida</taxon>
        <taxon>eudicotyledons</taxon>
        <taxon>Gunneridae</taxon>
        <taxon>Pentapetalae</taxon>
        <taxon>rosids</taxon>
        <taxon>malvids</taxon>
        <taxon>Brassicales</taxon>
        <taxon>Brassicaceae</taxon>
        <taxon>Brassiceae</taxon>
        <taxon>Brassica</taxon>
    </lineage>
</organism>
<proteinExistence type="inferred from homology"/>
<comment type="similarity">
    <text evidence="1">Belongs to the PPR family. P subfamily.</text>
</comment>
<evidence type="ECO:0000259" key="5">
    <source>
        <dbReference type="PROSITE" id="PS50011"/>
    </source>
</evidence>
<feature type="repeat" description="PPR" evidence="3">
    <location>
        <begin position="478"/>
        <end position="512"/>
    </location>
</feature>
<name>A0ABQ8BLV8_BRANA</name>
<feature type="binding site" evidence="4">
    <location>
        <position position="1148"/>
    </location>
    <ligand>
        <name>ATP</name>
        <dbReference type="ChEBI" id="CHEBI:30616"/>
    </ligand>
</feature>
<dbReference type="InterPro" id="IPR001245">
    <property type="entry name" value="Ser-Thr/Tyr_kinase_cat_dom"/>
</dbReference>
<dbReference type="InterPro" id="IPR000719">
    <property type="entry name" value="Prot_kinase_dom"/>
</dbReference>
<dbReference type="PROSITE" id="PS00109">
    <property type="entry name" value="PROTEIN_KINASE_TYR"/>
    <property type="match status" value="1"/>
</dbReference>
<dbReference type="InterPro" id="IPR020635">
    <property type="entry name" value="Tyr_kinase_cat_dom"/>
</dbReference>
<sequence length="1413" mass="157892">MIVRCILSRSHHLLIQFSTNSTLNRSLLDTVSTCSRYLTSRYISTPPPDEMYGFDEPFSPNEPREVVGFTKDYTFLLDSLADSRKTTTESPPSLDAMAIADAVSCGEDLFGSKSQKLLRQFREKLTESLVIEVLRLVEKPSVVISFFIWAGRQIGYKHTPSVYNALVDLIVTDNDEKVPEELLQQIREDDKETLGEFLNVLIRRRCRNGSFSVALEELGRLKDFSFRPSRSTYNCLVQAFLKAGSLDSASLIHREMSVANVSMDGFTLRCFAYSLCKVGKWREALALVEAERFVPDTVFYTKLISGLCEASLFEEAMEFLNRMRADSCLPNVVTYSTLLCGCLNKKQLGRCKRVLNMMMIEGCYPSPKVFNSLVHAYCKTGDHSYAYKLFKKMVQCGYTPGYVVYNILIGSICGGGEDSLSSDLLELAEKAYTEMLAAGVVLNKINVSSFTRCLCNAGKYEKAFSVIREMIGKGFVPDNSTYSKVLGYLCNASKMEMAFLLFEEMKTGGLVADVYTYTIMVDSFCKAGLIEQGRKWFDEMRNVGCAPNVVTYTALIHAYLKANKVGYANELFEVMISEGCVPNIVTYSALIDGHCKAGQTEKACRIFERMCGSKDVPDVDIYFTEQHDGERPNVVTYGALVDGFCKSHRVEEARKLLDAMSMEGCEPNEIVYDALIDGLCKVGKLEEAQEVKTEMSEHGFIATIYTYSSLIDRYFKMKRQDLVSKVLSKMLDSCKPNVVIYTEMIDGLCKVGKTDEAYKLMKVMEENGCQPNVVTYTALIDGFGVIGRIETCLELLERMGSKGVAPNYVTYRVLIGHCCENGVLDVAYKLLEEMKQTHWPTHAAGYRKVIEGFSKEFVESLGLLDEIAKDDTAPFVSVYRLLIDNLIKAERLEMALTLLEEVATLSPTLANYGSTYSMLIESLCLADKVDKAFQLFSDMTKKGVSPDMESFCSLVKGLFRNRKISEALLLLDFVSQMHQCFGKGKHDFGRGCKIVRSHILPEKAVDIEKRWVLLCFGSAIWFPSSVSGAKKKKKEVVERMRMCKWMCCTCQIQDSHEEEHLKSSHQHHHHSDGNRLCIVAANHKNPKPPALAKPEVRKEPLPIEVPALSLDEVKQKTDNFGSKSLIGEGSYGRVYYGTLNDGVAVALKKLDAAPEAESDAEFLSQVSMVSRLKHENLVQLLGFCVDGKLRVLAYEFATMGSLHDVLHGRKGVQGAQPGPTLDWTTRVKIAVEAARGLEYLHEKSQPPVIHRDIRSSNILLFEDYRPKIADFNLSNQSPDNAARLHSTRVLGTFGYHAPEYAMTGQLTQKSDVYSFGVVLLELLTGRKPVDNNMPRGQQSLVTWATPRLSEDKVKECIDPKLNAEYPPKAVAKLAAVAALCVQYEAEFRPNMSIVVKALQPLLKPPPPAAAPSS</sequence>
<dbReference type="InterPro" id="IPR008266">
    <property type="entry name" value="Tyr_kinase_AS"/>
</dbReference>
<dbReference type="Pfam" id="PF07714">
    <property type="entry name" value="PK_Tyr_Ser-Thr"/>
    <property type="match status" value="1"/>
</dbReference>
<reference evidence="6 7" key="1">
    <citation type="submission" date="2021-05" db="EMBL/GenBank/DDBJ databases">
        <title>Genome Assembly of Synthetic Allotetraploid Brassica napus Reveals Homoeologous Exchanges between Subgenomes.</title>
        <authorList>
            <person name="Davis J.T."/>
        </authorList>
    </citation>
    <scope>NUCLEOTIDE SEQUENCE [LARGE SCALE GENOMIC DNA]</scope>
    <source>
        <strain evidence="7">cv. Da-Ae</strain>
        <tissue evidence="6">Seedling</tissue>
    </source>
</reference>
<feature type="repeat" description="PPR" evidence="3">
    <location>
        <begin position="772"/>
        <end position="806"/>
    </location>
</feature>
<dbReference type="InterPro" id="IPR002885">
    <property type="entry name" value="PPR_rpt"/>
</dbReference>
<protein>
    <recommendedName>
        <fullName evidence="5">Protein kinase domain-containing protein</fullName>
    </recommendedName>
</protein>
<feature type="repeat" description="PPR" evidence="3">
    <location>
        <begin position="229"/>
        <end position="263"/>
    </location>
</feature>
<dbReference type="CDD" id="cd14066">
    <property type="entry name" value="STKc_IRAK"/>
    <property type="match status" value="1"/>
</dbReference>
<evidence type="ECO:0000256" key="1">
    <source>
        <dbReference type="ARBA" id="ARBA00007626"/>
    </source>
</evidence>
<feature type="repeat" description="PPR" evidence="3">
    <location>
        <begin position="807"/>
        <end position="841"/>
    </location>
</feature>
<dbReference type="Proteomes" id="UP000824890">
    <property type="component" value="Unassembled WGS sequence"/>
</dbReference>
<dbReference type="NCBIfam" id="TIGR00756">
    <property type="entry name" value="PPR"/>
    <property type="match status" value="15"/>
</dbReference>
<feature type="repeat" description="PPR" evidence="3">
    <location>
        <begin position="737"/>
        <end position="771"/>
    </location>
</feature>
<dbReference type="InterPro" id="IPR050872">
    <property type="entry name" value="PPR_P_subfamily"/>
</dbReference>
<feature type="repeat" description="PPR" evidence="3">
    <location>
        <begin position="366"/>
        <end position="400"/>
    </location>
</feature>
<dbReference type="Gene3D" id="1.25.40.10">
    <property type="entry name" value="Tetratricopeptide repeat domain"/>
    <property type="match status" value="7"/>
</dbReference>
<dbReference type="PROSITE" id="PS00107">
    <property type="entry name" value="PROTEIN_KINASE_ATP"/>
    <property type="match status" value="1"/>
</dbReference>
<dbReference type="PROSITE" id="PS51375">
    <property type="entry name" value="PPR"/>
    <property type="match status" value="15"/>
</dbReference>
<dbReference type="EMBL" id="JAGKQM010000010">
    <property type="protein sequence ID" value="KAH0905794.1"/>
    <property type="molecule type" value="Genomic_DNA"/>
</dbReference>
<dbReference type="PANTHER" id="PTHR46128">
    <property type="entry name" value="MITOCHONDRIAL GROUP I INTRON SPLICING FACTOR CCM1"/>
    <property type="match status" value="1"/>
</dbReference>
<dbReference type="Gene3D" id="3.30.200.20">
    <property type="entry name" value="Phosphorylase Kinase, domain 1"/>
    <property type="match status" value="1"/>
</dbReference>
<dbReference type="Pfam" id="PF13041">
    <property type="entry name" value="PPR_2"/>
    <property type="match status" value="7"/>
</dbReference>
<dbReference type="PANTHER" id="PTHR46128:SF82">
    <property type="entry name" value="PENTACOTRIPEPTIDE-REPEAT REGION OF PRORP DOMAIN-CONTAINING PROTEIN"/>
    <property type="match status" value="1"/>
</dbReference>
<feature type="repeat" description="PPR" evidence="3">
    <location>
        <begin position="443"/>
        <end position="477"/>
    </location>
</feature>
<dbReference type="InterPro" id="IPR011009">
    <property type="entry name" value="Kinase-like_dom_sf"/>
</dbReference>
<evidence type="ECO:0000313" key="7">
    <source>
        <dbReference type="Proteomes" id="UP000824890"/>
    </source>
</evidence>
<dbReference type="Gene3D" id="1.10.510.10">
    <property type="entry name" value="Transferase(Phosphotransferase) domain 1"/>
    <property type="match status" value="1"/>
</dbReference>
<evidence type="ECO:0000256" key="4">
    <source>
        <dbReference type="PROSITE-ProRule" id="PRU10141"/>
    </source>
</evidence>
<dbReference type="Pfam" id="PF12854">
    <property type="entry name" value="PPR_1"/>
    <property type="match status" value="1"/>
</dbReference>
<keyword evidence="2" id="KW-0677">Repeat</keyword>
<feature type="repeat" description="PPR" evidence="3">
    <location>
        <begin position="668"/>
        <end position="702"/>
    </location>
</feature>
<feature type="repeat" description="PPR" evidence="3">
    <location>
        <begin position="331"/>
        <end position="365"/>
    </location>
</feature>
<dbReference type="PROSITE" id="PS50011">
    <property type="entry name" value="PROTEIN_KINASE_DOM"/>
    <property type="match status" value="1"/>
</dbReference>